<dbReference type="OrthoDB" id="6358587at2759"/>
<evidence type="ECO:0000313" key="2">
    <source>
        <dbReference type="Proteomes" id="UP000283509"/>
    </source>
</evidence>
<organism evidence="1 2">
    <name type="scientific">Penaeus vannamei</name>
    <name type="common">Whiteleg shrimp</name>
    <name type="synonym">Litopenaeus vannamei</name>
    <dbReference type="NCBI Taxonomy" id="6689"/>
    <lineage>
        <taxon>Eukaryota</taxon>
        <taxon>Metazoa</taxon>
        <taxon>Ecdysozoa</taxon>
        <taxon>Arthropoda</taxon>
        <taxon>Crustacea</taxon>
        <taxon>Multicrustacea</taxon>
        <taxon>Malacostraca</taxon>
        <taxon>Eumalacostraca</taxon>
        <taxon>Eucarida</taxon>
        <taxon>Decapoda</taxon>
        <taxon>Dendrobranchiata</taxon>
        <taxon>Penaeoidea</taxon>
        <taxon>Penaeidae</taxon>
        <taxon>Penaeus</taxon>
    </lineage>
</organism>
<dbReference type="AlphaFoldDB" id="A0A3R7QTM8"/>
<name>A0A3R7QTM8_PENVA</name>
<reference evidence="1 2" key="1">
    <citation type="submission" date="2018-04" db="EMBL/GenBank/DDBJ databases">
        <authorList>
            <person name="Zhang X."/>
            <person name="Yuan J."/>
            <person name="Li F."/>
            <person name="Xiang J."/>
        </authorList>
    </citation>
    <scope>NUCLEOTIDE SEQUENCE [LARGE SCALE GENOMIC DNA]</scope>
    <source>
        <tissue evidence="1">Muscle</tissue>
    </source>
</reference>
<protein>
    <submittedName>
        <fullName evidence="1">Uncharacterized protein</fullName>
    </submittedName>
</protein>
<comment type="caution">
    <text evidence="1">The sequence shown here is derived from an EMBL/GenBank/DDBJ whole genome shotgun (WGS) entry which is preliminary data.</text>
</comment>
<evidence type="ECO:0000313" key="1">
    <source>
        <dbReference type="EMBL" id="ROT77881.1"/>
    </source>
</evidence>
<accession>A0A3R7QTM8</accession>
<reference evidence="1 2" key="2">
    <citation type="submission" date="2019-01" db="EMBL/GenBank/DDBJ databases">
        <title>The decoding of complex shrimp genome reveals the adaptation for benthos swimmer, frequently molting mechanism and breeding impact on genome.</title>
        <authorList>
            <person name="Sun Y."/>
            <person name="Gao Y."/>
            <person name="Yu Y."/>
        </authorList>
    </citation>
    <scope>NUCLEOTIDE SEQUENCE [LARGE SCALE GENOMIC DNA]</scope>
    <source>
        <tissue evidence="1">Muscle</tissue>
    </source>
</reference>
<sequence length="216" mass="23623">MRWMTEVSTVFDLIPCASPVSDKMRKSQLAVLTGLVLVVQLGCDAKPQSVQVNNQALFTLGAVALAAGLGYHFGQKSTNNRRPQQSQFGNQGFIPGFFRRRRQAEPENELDPLVTKLFKMALDKDSNSCSLRLTCKIGTKPLSSLSGHARNLFGVLSKENEKPVAIAKDEFDGIDAYKVALNLGRDGGDCDQLFPRCPSTSGQLMDVFQSLKVSPN</sequence>
<keyword evidence="2" id="KW-1185">Reference proteome</keyword>
<dbReference type="InterPro" id="IPR006631">
    <property type="entry name" value="DM4_12"/>
</dbReference>
<dbReference type="Proteomes" id="UP000283509">
    <property type="component" value="Unassembled WGS sequence"/>
</dbReference>
<dbReference type="EMBL" id="QCYY01001463">
    <property type="protein sequence ID" value="ROT77881.1"/>
    <property type="molecule type" value="Genomic_DNA"/>
</dbReference>
<gene>
    <name evidence="1" type="ORF">C7M84_003438</name>
</gene>
<proteinExistence type="predicted"/>
<dbReference type="Pfam" id="PF07841">
    <property type="entry name" value="DM4_12"/>
    <property type="match status" value="1"/>
</dbReference>